<gene>
    <name evidence="3" type="ORF">HUG10_14605</name>
</gene>
<feature type="region of interest" description="Disordered" evidence="1">
    <location>
        <begin position="48"/>
        <end position="100"/>
    </location>
</feature>
<protein>
    <submittedName>
        <fullName evidence="3">TRAM domain-containing protein</fullName>
    </submittedName>
</protein>
<dbReference type="Gene3D" id="2.40.50.140">
    <property type="entry name" value="Nucleic acid-binding proteins"/>
    <property type="match status" value="1"/>
</dbReference>
<organism evidence="3 4">
    <name type="scientific">Halorarum halophilum</name>
    <dbReference type="NCBI Taxonomy" id="2743090"/>
    <lineage>
        <taxon>Archaea</taxon>
        <taxon>Methanobacteriati</taxon>
        <taxon>Methanobacteriota</taxon>
        <taxon>Stenosarchaea group</taxon>
        <taxon>Halobacteria</taxon>
        <taxon>Halobacteriales</taxon>
        <taxon>Haloferacaceae</taxon>
        <taxon>Halorarum</taxon>
    </lineage>
</organism>
<evidence type="ECO:0000259" key="2">
    <source>
        <dbReference type="PROSITE" id="PS50926"/>
    </source>
</evidence>
<dbReference type="AlphaFoldDB" id="A0A7D5KMU3"/>
<dbReference type="PROSITE" id="PS50926">
    <property type="entry name" value="TRAM"/>
    <property type="match status" value="1"/>
</dbReference>
<dbReference type="EMBL" id="CP058529">
    <property type="protein sequence ID" value="QLG28695.1"/>
    <property type="molecule type" value="Genomic_DNA"/>
</dbReference>
<dbReference type="Pfam" id="PF01938">
    <property type="entry name" value="TRAM"/>
    <property type="match status" value="1"/>
</dbReference>
<name>A0A7D5KMU3_9EURY</name>
<dbReference type="SUPFAM" id="SSF50249">
    <property type="entry name" value="Nucleic acid-binding proteins"/>
    <property type="match status" value="1"/>
</dbReference>
<dbReference type="GeneID" id="56030088"/>
<feature type="compositionally biased region" description="Basic and acidic residues" evidence="1">
    <location>
        <begin position="88"/>
        <end position="100"/>
    </location>
</feature>
<feature type="compositionally biased region" description="Basic and acidic residues" evidence="1">
    <location>
        <begin position="60"/>
        <end position="79"/>
    </location>
</feature>
<dbReference type="OrthoDB" id="28569at2157"/>
<dbReference type="InterPro" id="IPR002792">
    <property type="entry name" value="TRAM_dom"/>
</dbReference>
<dbReference type="Proteomes" id="UP000509750">
    <property type="component" value="Chromosome"/>
</dbReference>
<evidence type="ECO:0000313" key="4">
    <source>
        <dbReference type="Proteomes" id="UP000509750"/>
    </source>
</evidence>
<dbReference type="RefSeq" id="WP_179170269.1">
    <property type="nucleotide sequence ID" value="NZ_CP058529.1"/>
</dbReference>
<evidence type="ECO:0000256" key="1">
    <source>
        <dbReference type="SAM" id="MobiDB-lite"/>
    </source>
</evidence>
<accession>A0A7D5KMU3</accession>
<dbReference type="KEGG" id="halg:HUG10_14605"/>
<reference evidence="3 4" key="1">
    <citation type="submission" date="2020-07" db="EMBL/GenBank/DDBJ databases">
        <title>Gai3-2, isolated from salt lake.</title>
        <authorList>
            <person name="Cui H."/>
            <person name="Shi X."/>
        </authorList>
    </citation>
    <scope>NUCLEOTIDE SEQUENCE [LARGE SCALE GENOMIC DNA]</scope>
    <source>
        <strain evidence="3 4">Gai3-2</strain>
    </source>
</reference>
<keyword evidence="4" id="KW-1185">Reference proteome</keyword>
<proteinExistence type="predicted"/>
<feature type="domain" description="TRAM" evidence="2">
    <location>
        <begin position="84"/>
        <end position="143"/>
    </location>
</feature>
<evidence type="ECO:0000313" key="3">
    <source>
        <dbReference type="EMBL" id="QLG28695.1"/>
    </source>
</evidence>
<dbReference type="InterPro" id="IPR012340">
    <property type="entry name" value="NA-bd_OB-fold"/>
</dbReference>
<sequence length="149" mass="16630">MEISEDLLCVFAGEVEEQGDSYVIEVPRNEVTIGELDGGGTYRVALLSVEDAGQPEQSDEDRSSDDRRREVRSPDRNRGPSDQPVAEGEQHTVEIEDIGEKGDGIARVDRGFVVIVPDTELRERVTIEITDVTETVAFGEVVERQDYYE</sequence>